<keyword evidence="5" id="KW-0067">ATP-binding</keyword>
<proteinExistence type="inferred from homology"/>
<evidence type="ECO:0000256" key="4">
    <source>
        <dbReference type="ARBA" id="ARBA00024481"/>
    </source>
</evidence>
<dbReference type="PIRSF" id="PIRSF005378">
    <property type="entry name" value="RNA3'_term_phos_cycl_euk"/>
    <property type="match status" value="1"/>
</dbReference>
<dbReference type="SUPFAM" id="SSF55205">
    <property type="entry name" value="EPT/RTPC-like"/>
    <property type="match status" value="2"/>
</dbReference>
<evidence type="ECO:0000259" key="7">
    <source>
        <dbReference type="Pfam" id="PF01137"/>
    </source>
</evidence>
<gene>
    <name evidence="5" type="primary">rtcA</name>
    <name evidence="9" type="ORF">SAMN02949497_3015</name>
</gene>
<dbReference type="PANTHER" id="PTHR11096:SF0">
    <property type="entry name" value="RNA 3'-TERMINAL PHOSPHATE CYCLASE"/>
    <property type="match status" value="1"/>
</dbReference>
<feature type="binding site" evidence="5">
    <location>
        <begin position="286"/>
        <end position="290"/>
    </location>
    <ligand>
        <name>ATP</name>
        <dbReference type="ChEBI" id="CHEBI:30616"/>
    </ligand>
</feature>
<dbReference type="Gene3D" id="3.30.360.20">
    <property type="entry name" value="RNA 3'-terminal phosphate cyclase, insert domain"/>
    <property type="match status" value="1"/>
</dbReference>
<feature type="domain" description="RNA 3'-terminal phosphate cyclase insert" evidence="8">
    <location>
        <begin position="185"/>
        <end position="277"/>
    </location>
</feature>
<evidence type="ECO:0000313" key="10">
    <source>
        <dbReference type="Proteomes" id="UP000192923"/>
    </source>
</evidence>
<dbReference type="GO" id="GO:0003963">
    <property type="term" value="F:RNA-3'-phosphate cyclase activity"/>
    <property type="evidence" value="ECO:0007669"/>
    <property type="project" value="UniProtKB-UniRule"/>
</dbReference>
<dbReference type="GO" id="GO:0005737">
    <property type="term" value="C:cytoplasm"/>
    <property type="evidence" value="ECO:0007669"/>
    <property type="project" value="UniProtKB-SubCell"/>
</dbReference>
<dbReference type="Gene3D" id="3.65.10.20">
    <property type="entry name" value="RNA 3'-terminal phosphate cyclase domain"/>
    <property type="match status" value="1"/>
</dbReference>
<keyword evidence="5" id="KW-0963">Cytoplasm</keyword>
<comment type="catalytic activity">
    <reaction evidence="4 5">
        <text>a 3'-end 3'-phospho-ribonucleotide-RNA + ATP = a 3'-end 2',3'-cyclophospho-ribonucleotide-RNA + AMP + diphosphate</text>
        <dbReference type="Rhea" id="RHEA:23976"/>
        <dbReference type="Rhea" id="RHEA-COMP:10463"/>
        <dbReference type="Rhea" id="RHEA-COMP:10464"/>
        <dbReference type="ChEBI" id="CHEBI:30616"/>
        <dbReference type="ChEBI" id="CHEBI:33019"/>
        <dbReference type="ChEBI" id="CHEBI:83062"/>
        <dbReference type="ChEBI" id="CHEBI:83064"/>
        <dbReference type="ChEBI" id="CHEBI:456215"/>
        <dbReference type="EC" id="6.5.1.4"/>
    </reaction>
</comment>
<sequence length="345" mass="36939">MVNEYLELDGSEGEGGGQVLRTALSLSLCTGTPFRIVNIRAKRKTPGLMRQHLTAVRAAAEICGATVEGDRAGSQTLGFAPGLVRGGDYRFAIGTAGSCTLVFQTVLPALLRADAPSRVELQGGTHNPMSPPFHFLERAFLPLLRRMGAEVSLELQRFGFYPAGGGGFSAHIEPAPRLRPLVLEERGPRVQAYAESFIAALPVHIARRELDVVGKRLGWNAEQLHLRGLANDQGPGNALLLTLEHEQVTEVFSGFAEKGVAAETVAERTVEQARRYLAAGAAVGPYLADQLLLPLALAGAGSFTTGTPSQHAITNAGVIRRFLDVEIRMERRDDGAFRVGVGRDG</sequence>
<dbReference type="Proteomes" id="UP000192923">
    <property type="component" value="Unassembled WGS sequence"/>
</dbReference>
<dbReference type="InterPro" id="IPR013791">
    <property type="entry name" value="RNA3'-term_phos_cycl_insert"/>
</dbReference>
<evidence type="ECO:0000259" key="8">
    <source>
        <dbReference type="Pfam" id="PF05189"/>
    </source>
</evidence>
<keyword evidence="10" id="KW-1185">Reference proteome</keyword>
<dbReference type="NCBIfam" id="TIGR03399">
    <property type="entry name" value="RNA_3prim_cycl"/>
    <property type="match status" value="1"/>
</dbReference>
<dbReference type="InterPro" id="IPR000228">
    <property type="entry name" value="RNA3'_term_phos_cyc"/>
</dbReference>
<evidence type="ECO:0000256" key="3">
    <source>
        <dbReference type="ARBA" id="ARBA00022741"/>
    </source>
</evidence>
<feature type="domain" description="RNA 3'-terminal phosphate cyclase" evidence="7">
    <location>
        <begin position="13"/>
        <end position="328"/>
    </location>
</feature>
<feature type="binding site" evidence="5">
    <location>
        <position position="104"/>
    </location>
    <ligand>
        <name>ATP</name>
        <dbReference type="ChEBI" id="CHEBI:30616"/>
    </ligand>
</feature>
<dbReference type="GO" id="GO:0006396">
    <property type="term" value="P:RNA processing"/>
    <property type="evidence" value="ECO:0007669"/>
    <property type="project" value="UniProtKB-UniRule"/>
</dbReference>
<accession>A0A1Y6CZ49</accession>
<dbReference type="EMBL" id="FXAM01000001">
    <property type="protein sequence ID" value="SMF95647.1"/>
    <property type="molecule type" value="Genomic_DNA"/>
</dbReference>
<dbReference type="SUPFAM" id="SSF52913">
    <property type="entry name" value="RNA 3'-terminal phosphate cyclase, RPTC, insert domain"/>
    <property type="match status" value="1"/>
</dbReference>
<dbReference type="HAMAP" id="MF_00200">
    <property type="entry name" value="RTC"/>
    <property type="match status" value="1"/>
</dbReference>
<feature type="active site" description="Tele-AMP-histidine intermediate" evidence="5">
    <location>
        <position position="311"/>
    </location>
</feature>
<dbReference type="NCBIfam" id="NF003246">
    <property type="entry name" value="PRK04204.1-2"/>
    <property type="match status" value="1"/>
</dbReference>
<reference evidence="9 10" key="1">
    <citation type="submission" date="2016-12" db="EMBL/GenBank/DDBJ databases">
        <authorList>
            <person name="Song W.-J."/>
            <person name="Kurnit D.M."/>
        </authorList>
    </citation>
    <scope>NUCLEOTIDE SEQUENCE [LARGE SCALE GENOMIC DNA]</scope>
    <source>
        <strain evidence="9 10">175</strain>
    </source>
</reference>
<name>A0A1Y6CZ49_9GAMM</name>
<dbReference type="EC" id="6.5.1.4" evidence="5 6"/>
<evidence type="ECO:0000256" key="6">
    <source>
        <dbReference type="NCBIfam" id="TIGR03399"/>
    </source>
</evidence>
<comment type="subcellular location">
    <subcellularLocation>
        <location evidence="5">Cytoplasm</location>
    </subcellularLocation>
</comment>
<dbReference type="InterPro" id="IPR013792">
    <property type="entry name" value="RNA3'P_cycl/enolpyr_Trfase_a/b"/>
</dbReference>
<evidence type="ECO:0000313" key="9">
    <source>
        <dbReference type="EMBL" id="SMF95647.1"/>
    </source>
</evidence>
<dbReference type="InterPro" id="IPR037136">
    <property type="entry name" value="RNA3'_phos_cyclase_dom_sf"/>
</dbReference>
<evidence type="ECO:0000256" key="2">
    <source>
        <dbReference type="ARBA" id="ARBA00022598"/>
    </source>
</evidence>
<evidence type="ECO:0000256" key="1">
    <source>
        <dbReference type="ARBA" id="ARBA00009206"/>
    </source>
</evidence>
<dbReference type="OrthoDB" id="9789235at2"/>
<dbReference type="AlphaFoldDB" id="A0A1Y6CZ49"/>
<dbReference type="STRING" id="1760988.SAMN02949497_3015"/>
<comment type="similarity">
    <text evidence="1 5">Belongs to the RNA 3'-terminal cyclase family. Type 1 subfamily.</text>
</comment>
<organism evidence="9 10">
    <name type="scientific">Methylomagnum ishizawai</name>
    <dbReference type="NCBI Taxonomy" id="1760988"/>
    <lineage>
        <taxon>Bacteria</taxon>
        <taxon>Pseudomonadati</taxon>
        <taxon>Pseudomonadota</taxon>
        <taxon>Gammaproteobacteria</taxon>
        <taxon>Methylococcales</taxon>
        <taxon>Methylococcaceae</taxon>
        <taxon>Methylomagnum</taxon>
    </lineage>
</organism>
<dbReference type="RefSeq" id="WP_085214048.1">
    <property type="nucleotide sequence ID" value="NZ_FXAM01000001.1"/>
</dbReference>
<dbReference type="InterPro" id="IPR017770">
    <property type="entry name" value="RNA3'_term_phos_cyc_type_1"/>
</dbReference>
<protein>
    <recommendedName>
        <fullName evidence="5 6">RNA 3'-terminal phosphate cyclase</fullName>
        <shortName evidence="5">RNA cyclase</shortName>
        <shortName evidence="5">RNA-3'-phosphate cyclase</shortName>
        <ecNumber evidence="5 6">6.5.1.4</ecNumber>
    </recommendedName>
</protein>
<dbReference type="Pfam" id="PF05189">
    <property type="entry name" value="RTC_insert"/>
    <property type="match status" value="1"/>
</dbReference>
<dbReference type="NCBIfam" id="NF003247">
    <property type="entry name" value="PRK04204.1-3"/>
    <property type="match status" value="1"/>
</dbReference>
<keyword evidence="3 5" id="KW-0547">Nucleotide-binding</keyword>
<dbReference type="Pfam" id="PF01137">
    <property type="entry name" value="RTC"/>
    <property type="match status" value="1"/>
</dbReference>
<keyword evidence="2 5" id="KW-0436">Ligase</keyword>
<dbReference type="InterPro" id="IPR023797">
    <property type="entry name" value="RNA3'_phos_cyclase_dom"/>
</dbReference>
<comment type="function">
    <text evidence="5">Catalyzes the conversion of 3'-phosphate to a 2',3'-cyclic phosphodiester at the end of RNA. The mechanism of action of the enzyme occurs in 3 steps: (A) adenylation of the enzyme by ATP; (B) transfer of adenylate to an RNA-N3'P to produce RNA-N3'PP5'A; (C) and attack of the adjacent 2'-hydroxyl on the 3'-phosphorus in the diester linkage to produce the cyclic end product. The biological role of this enzyme is unknown but it is likely to function in some aspects of cellular RNA processing.</text>
</comment>
<dbReference type="PANTHER" id="PTHR11096">
    <property type="entry name" value="RNA 3' TERMINAL PHOSPHATE CYCLASE"/>
    <property type="match status" value="1"/>
</dbReference>
<evidence type="ECO:0000256" key="5">
    <source>
        <dbReference type="HAMAP-Rule" id="MF_00200"/>
    </source>
</evidence>
<dbReference type="GO" id="GO:0005524">
    <property type="term" value="F:ATP binding"/>
    <property type="evidence" value="ECO:0007669"/>
    <property type="project" value="UniProtKB-KW"/>
</dbReference>
<dbReference type="InterPro" id="IPR036553">
    <property type="entry name" value="RPTC_insert"/>
</dbReference>